<dbReference type="RefSeq" id="WP_168103122.1">
    <property type="nucleotide sequence ID" value="NZ_JAATEN010000015.1"/>
</dbReference>
<proteinExistence type="predicted"/>
<evidence type="ECO:0000313" key="2">
    <source>
        <dbReference type="EMBL" id="NJQ02487.1"/>
    </source>
</evidence>
<evidence type="ECO:0000313" key="3">
    <source>
        <dbReference type="Proteomes" id="UP000695264"/>
    </source>
</evidence>
<keyword evidence="3" id="KW-1185">Reference proteome</keyword>
<name>A0ABX1C3J8_9ACTN</name>
<dbReference type="Proteomes" id="UP000695264">
    <property type="component" value="Unassembled WGS sequence"/>
</dbReference>
<sequence>MTEPHSAPDHRDDREGGRAPRHRRPAALLFEPPGAAADPEHFFDLESMEDPRQLLSRSTELALAFRAAADRATEFQAIAAAQLADPRRFDRLPEAAVAERAGWSEDYTRRMIEFGRELLRGHGPTAG</sequence>
<comment type="caution">
    <text evidence="2">The sequence shown here is derived from an EMBL/GenBank/DDBJ whole genome shotgun (WGS) entry which is preliminary data.</text>
</comment>
<reference evidence="2 3" key="1">
    <citation type="submission" date="2020-03" db="EMBL/GenBank/DDBJ databases">
        <title>WGS of actinomycetes isolated from Thailand.</title>
        <authorList>
            <person name="Thawai C."/>
        </authorList>
    </citation>
    <scope>NUCLEOTIDE SEQUENCE [LARGE SCALE GENOMIC DNA]</scope>
    <source>
        <strain evidence="2 3">PLAI 1-29</strain>
    </source>
</reference>
<evidence type="ECO:0000256" key="1">
    <source>
        <dbReference type="SAM" id="MobiDB-lite"/>
    </source>
</evidence>
<protein>
    <recommendedName>
        <fullName evidence="4">TipAS antibiotic-recognition domain-containing protein</fullName>
    </recommendedName>
</protein>
<gene>
    <name evidence="2" type="ORF">HCK00_18545</name>
</gene>
<feature type="compositionally biased region" description="Basic and acidic residues" evidence="1">
    <location>
        <begin position="1"/>
        <end position="18"/>
    </location>
</feature>
<evidence type="ECO:0008006" key="4">
    <source>
        <dbReference type="Google" id="ProtNLM"/>
    </source>
</evidence>
<organism evidence="2 3">
    <name type="scientific">Streptomyces zingiberis</name>
    <dbReference type="NCBI Taxonomy" id="2053010"/>
    <lineage>
        <taxon>Bacteria</taxon>
        <taxon>Bacillati</taxon>
        <taxon>Actinomycetota</taxon>
        <taxon>Actinomycetes</taxon>
        <taxon>Kitasatosporales</taxon>
        <taxon>Streptomycetaceae</taxon>
        <taxon>Streptomyces</taxon>
    </lineage>
</organism>
<feature type="region of interest" description="Disordered" evidence="1">
    <location>
        <begin position="1"/>
        <end position="25"/>
    </location>
</feature>
<accession>A0ABX1C3J8</accession>
<dbReference type="EMBL" id="JAATEN010000015">
    <property type="protein sequence ID" value="NJQ02487.1"/>
    <property type="molecule type" value="Genomic_DNA"/>
</dbReference>